<name>A0ABQ7S774_9ACAR</name>
<feature type="non-terminal residue" evidence="3">
    <location>
        <position position="1"/>
    </location>
</feature>
<sequence length="392" mass="44992">LNPALTMTPTRISSVLLWLVLGQVLIMALVMPHAGSQVEAKKEKKLAKALISGLIVKNLSTKKNIVAMPVPIPGKLPKLSNIGEITGSLLMQRKAANSPSKASTAANTSIFLRILNLFSFFRQQTKYSKVYETINQKQLHQYKKSHHRLTSALVNNIIKVVSTKNTLNHRAQNFHFPLDIFDASTPVYVMGKPKIVPIYKPTPVKPIIYYKIKASIRPYNGKHQTLVQHYSHHNDIRRHDDQQVRQQLQQQQQQQDVSRLERAQEYHQADHDRQQANRRSGYSYTSGNYETPCVGFPLEINIRSRIIPDQLFPIHGNSQMKKCIPLEPPRLNKPDIVRIRLNYKGTPRPTKYYRRDYQQSHRSRLQYGASSRQPTQTGNYNGQKMALPTYDD</sequence>
<comment type="caution">
    <text evidence="3">The sequence shown here is derived from an EMBL/GenBank/DDBJ whole genome shotgun (WGS) entry which is preliminary data.</text>
</comment>
<evidence type="ECO:0000313" key="4">
    <source>
        <dbReference type="Proteomes" id="UP000825002"/>
    </source>
</evidence>
<keyword evidence="2" id="KW-1133">Transmembrane helix</keyword>
<feature type="transmembrane region" description="Helical" evidence="2">
    <location>
        <begin position="15"/>
        <end position="35"/>
    </location>
</feature>
<accession>A0ABQ7S774</accession>
<organism evidence="3 4">
    <name type="scientific">Fragariocoptes setiger</name>
    <dbReference type="NCBI Taxonomy" id="1670756"/>
    <lineage>
        <taxon>Eukaryota</taxon>
        <taxon>Metazoa</taxon>
        <taxon>Ecdysozoa</taxon>
        <taxon>Arthropoda</taxon>
        <taxon>Chelicerata</taxon>
        <taxon>Arachnida</taxon>
        <taxon>Acari</taxon>
        <taxon>Acariformes</taxon>
        <taxon>Trombidiformes</taxon>
        <taxon>Prostigmata</taxon>
        <taxon>Eupodina</taxon>
        <taxon>Eriophyoidea</taxon>
        <taxon>Phytoptidae</taxon>
        <taxon>Fragariocoptes</taxon>
    </lineage>
</organism>
<feature type="compositionally biased region" description="Basic and acidic residues" evidence="1">
    <location>
        <begin position="258"/>
        <end position="275"/>
    </location>
</feature>
<keyword evidence="2" id="KW-0472">Membrane</keyword>
<proteinExistence type="predicted"/>
<feature type="region of interest" description="Disordered" evidence="1">
    <location>
        <begin position="346"/>
        <end position="392"/>
    </location>
</feature>
<protein>
    <submittedName>
        <fullName evidence="3">Uncharacterized protein</fullName>
    </submittedName>
</protein>
<evidence type="ECO:0000256" key="2">
    <source>
        <dbReference type="SAM" id="Phobius"/>
    </source>
</evidence>
<gene>
    <name evidence="3" type="ORF">GZH46_02207</name>
</gene>
<feature type="region of interest" description="Disordered" evidence="1">
    <location>
        <begin position="238"/>
        <end position="284"/>
    </location>
</feature>
<keyword evidence="2" id="KW-0812">Transmembrane</keyword>
<evidence type="ECO:0000256" key="1">
    <source>
        <dbReference type="SAM" id="MobiDB-lite"/>
    </source>
</evidence>
<feature type="compositionally biased region" description="Polar residues" evidence="1">
    <location>
        <begin position="368"/>
        <end position="382"/>
    </location>
</feature>
<reference evidence="3 4" key="1">
    <citation type="submission" date="2020-10" db="EMBL/GenBank/DDBJ databases">
        <authorList>
            <person name="Klimov P.B."/>
            <person name="Dyachkov S.M."/>
            <person name="Chetverikov P.E."/>
        </authorList>
    </citation>
    <scope>NUCLEOTIDE SEQUENCE [LARGE SCALE GENOMIC DNA]</scope>
    <source>
        <strain evidence="3">BMOC 18-1129-001#AD2665</strain>
        <tissue evidence="3">Entire mites</tissue>
    </source>
</reference>
<dbReference type="EMBL" id="JAIFTH010000563">
    <property type="protein sequence ID" value="KAG9509283.1"/>
    <property type="molecule type" value="Genomic_DNA"/>
</dbReference>
<keyword evidence="4" id="KW-1185">Reference proteome</keyword>
<dbReference type="Proteomes" id="UP000825002">
    <property type="component" value="Unassembled WGS sequence"/>
</dbReference>
<evidence type="ECO:0000313" key="3">
    <source>
        <dbReference type="EMBL" id="KAG9509283.1"/>
    </source>
</evidence>
<feature type="compositionally biased region" description="Low complexity" evidence="1">
    <location>
        <begin position="244"/>
        <end position="255"/>
    </location>
</feature>